<evidence type="ECO:0000259" key="1">
    <source>
        <dbReference type="Pfam" id="PF12146"/>
    </source>
</evidence>
<dbReference type="GO" id="GO:0016787">
    <property type="term" value="F:hydrolase activity"/>
    <property type="evidence" value="ECO:0007669"/>
    <property type="project" value="UniProtKB-KW"/>
</dbReference>
<gene>
    <name evidence="2" type="ORF">ACFP81_04220</name>
</gene>
<dbReference type="InterPro" id="IPR053145">
    <property type="entry name" value="AB_hydrolase_Est10"/>
</dbReference>
<dbReference type="InterPro" id="IPR029058">
    <property type="entry name" value="AB_hydrolase_fold"/>
</dbReference>
<dbReference type="PANTHER" id="PTHR43265">
    <property type="entry name" value="ESTERASE ESTD"/>
    <property type="match status" value="1"/>
</dbReference>
<dbReference type="Pfam" id="PF12146">
    <property type="entry name" value="Hydrolase_4"/>
    <property type="match status" value="1"/>
</dbReference>
<feature type="domain" description="Serine aminopeptidase S33" evidence="1">
    <location>
        <begin position="47"/>
        <end position="140"/>
    </location>
</feature>
<evidence type="ECO:0000313" key="2">
    <source>
        <dbReference type="EMBL" id="MFC6591299.1"/>
    </source>
</evidence>
<organism evidence="2 3">
    <name type="scientific">Deinococcus lacus</name>
    <dbReference type="NCBI Taxonomy" id="392561"/>
    <lineage>
        <taxon>Bacteria</taxon>
        <taxon>Thermotogati</taxon>
        <taxon>Deinococcota</taxon>
        <taxon>Deinococci</taxon>
        <taxon>Deinococcales</taxon>
        <taxon>Deinococcaceae</taxon>
        <taxon>Deinococcus</taxon>
    </lineage>
</organism>
<reference evidence="3" key="1">
    <citation type="journal article" date="2019" name="Int. J. Syst. Evol. Microbiol.">
        <title>The Global Catalogue of Microorganisms (GCM) 10K type strain sequencing project: providing services to taxonomists for standard genome sequencing and annotation.</title>
        <authorList>
            <consortium name="The Broad Institute Genomics Platform"/>
            <consortium name="The Broad Institute Genome Sequencing Center for Infectious Disease"/>
            <person name="Wu L."/>
            <person name="Ma J."/>
        </authorList>
    </citation>
    <scope>NUCLEOTIDE SEQUENCE [LARGE SCALE GENOMIC DNA]</scope>
    <source>
        <strain evidence="3">CGMCC 1.15772</strain>
    </source>
</reference>
<dbReference type="Proteomes" id="UP001596297">
    <property type="component" value="Unassembled WGS sequence"/>
</dbReference>
<name>A0ABW1YAW9_9DEIO</name>
<dbReference type="PANTHER" id="PTHR43265:SF1">
    <property type="entry name" value="ESTERASE ESTD"/>
    <property type="match status" value="1"/>
</dbReference>
<dbReference type="SUPFAM" id="SSF53474">
    <property type="entry name" value="alpha/beta-Hydrolases"/>
    <property type="match status" value="1"/>
</dbReference>
<keyword evidence="2" id="KW-0378">Hydrolase</keyword>
<dbReference type="Gene3D" id="3.40.50.1820">
    <property type="entry name" value="alpha/beta hydrolase"/>
    <property type="match status" value="1"/>
</dbReference>
<comment type="caution">
    <text evidence="2">The sequence shown here is derived from an EMBL/GenBank/DDBJ whole genome shotgun (WGS) entry which is preliminary data.</text>
</comment>
<evidence type="ECO:0000313" key="3">
    <source>
        <dbReference type="Proteomes" id="UP001596297"/>
    </source>
</evidence>
<proteinExistence type="predicted"/>
<keyword evidence="3" id="KW-1185">Reference proteome</keyword>
<sequence length="177" mass="18614">MRQQVTIPAGSEWLAATLHLPPGGLQRLACTVMVPDLGVPRAGPGRLYVDLADLLAERGQAALRLDLRGSGESAGRSEQVTWAGQVEDLRAACAWLRAAQPALDPERVALLGHGQGAAVAALAVAEVRASRLALWSPVLPQELLQLLPGGYLPPTLTDMGAGAWDGPFLARCRACSR</sequence>
<dbReference type="EMBL" id="JBHSWD010000001">
    <property type="protein sequence ID" value="MFC6591299.1"/>
    <property type="molecule type" value="Genomic_DNA"/>
</dbReference>
<protein>
    <submittedName>
        <fullName evidence="2">Alpha/beta fold hydrolase</fullName>
    </submittedName>
</protein>
<dbReference type="InterPro" id="IPR022742">
    <property type="entry name" value="Hydrolase_4"/>
</dbReference>
<dbReference type="RefSeq" id="WP_380082301.1">
    <property type="nucleotide sequence ID" value="NZ_JBHSWD010000001.1"/>
</dbReference>
<accession>A0ABW1YAW9</accession>